<proteinExistence type="predicted"/>
<gene>
    <name evidence="1" type="ORF">QE382_003328</name>
</gene>
<reference evidence="1 2" key="1">
    <citation type="submission" date="2023-07" db="EMBL/GenBank/DDBJ databases">
        <title>Functional and genomic diversity of the sorghum phyllosphere microbiome.</title>
        <authorList>
            <person name="Shade A."/>
        </authorList>
    </citation>
    <scope>NUCLEOTIDE SEQUENCE [LARGE SCALE GENOMIC DNA]</scope>
    <source>
        <strain evidence="1 2">SORGH_AS_0892</strain>
    </source>
</reference>
<dbReference type="EMBL" id="JAUTBA010000001">
    <property type="protein sequence ID" value="MDQ1151344.1"/>
    <property type="molecule type" value="Genomic_DNA"/>
</dbReference>
<keyword evidence="2" id="KW-1185">Reference proteome</keyword>
<organism evidence="1 2">
    <name type="scientific">Sphingobacterium zeae</name>
    <dbReference type="NCBI Taxonomy" id="1776859"/>
    <lineage>
        <taxon>Bacteria</taxon>
        <taxon>Pseudomonadati</taxon>
        <taxon>Bacteroidota</taxon>
        <taxon>Sphingobacteriia</taxon>
        <taxon>Sphingobacteriales</taxon>
        <taxon>Sphingobacteriaceae</taxon>
        <taxon>Sphingobacterium</taxon>
    </lineage>
</organism>
<evidence type="ECO:0000313" key="1">
    <source>
        <dbReference type="EMBL" id="MDQ1151344.1"/>
    </source>
</evidence>
<comment type="caution">
    <text evidence="1">The sequence shown here is derived from an EMBL/GenBank/DDBJ whole genome shotgun (WGS) entry which is preliminary data.</text>
</comment>
<dbReference type="Proteomes" id="UP001244640">
    <property type="component" value="Unassembled WGS sequence"/>
</dbReference>
<sequence length="49" mass="5843">MKSIFYANKCNNSGYKGLFWQGIYCTMYEPNTYVDFNYKGFDYGLRQDS</sequence>
<name>A0ABU0U8Y3_9SPHI</name>
<accession>A0ABU0U8Y3</accession>
<protein>
    <submittedName>
        <fullName evidence="1">Uncharacterized protein</fullName>
    </submittedName>
</protein>
<evidence type="ECO:0000313" key="2">
    <source>
        <dbReference type="Proteomes" id="UP001244640"/>
    </source>
</evidence>